<feature type="region of interest" description="Disordered" evidence="10">
    <location>
        <begin position="135"/>
        <end position="155"/>
    </location>
</feature>
<comment type="function">
    <text evidence="9">Channel that opens in response to stretch forces in the membrane lipid bilayer. May participate in the regulation of osmotic pressure changes within the cell.</text>
</comment>
<dbReference type="PANTHER" id="PTHR30266">
    <property type="entry name" value="MECHANOSENSITIVE CHANNEL MSCL"/>
    <property type="match status" value="1"/>
</dbReference>
<dbReference type="NCBIfam" id="TIGR00220">
    <property type="entry name" value="mscL"/>
    <property type="match status" value="1"/>
</dbReference>
<keyword evidence="2 9" id="KW-0813">Transport</keyword>
<accession>A0A242JWM8</accession>
<evidence type="ECO:0000256" key="3">
    <source>
        <dbReference type="ARBA" id="ARBA00022475"/>
    </source>
</evidence>
<evidence type="ECO:0000256" key="7">
    <source>
        <dbReference type="ARBA" id="ARBA00023136"/>
    </source>
</evidence>
<organism evidence="11 12">
    <name type="scientific">Candidatus Enterococcus wittei</name>
    <dbReference type="NCBI Taxonomy" id="1987383"/>
    <lineage>
        <taxon>Bacteria</taxon>
        <taxon>Bacillati</taxon>
        <taxon>Bacillota</taxon>
        <taxon>Bacilli</taxon>
        <taxon>Lactobacillales</taxon>
        <taxon>Enterococcaceae</taxon>
        <taxon>Enterococcus</taxon>
    </lineage>
</organism>
<dbReference type="Proteomes" id="UP000194933">
    <property type="component" value="Unassembled WGS sequence"/>
</dbReference>
<evidence type="ECO:0000256" key="9">
    <source>
        <dbReference type="HAMAP-Rule" id="MF_00115"/>
    </source>
</evidence>
<keyword evidence="12" id="KW-1185">Reference proteome</keyword>
<evidence type="ECO:0000256" key="4">
    <source>
        <dbReference type="ARBA" id="ARBA00022692"/>
    </source>
</evidence>
<evidence type="ECO:0000313" key="12">
    <source>
        <dbReference type="Proteomes" id="UP000194933"/>
    </source>
</evidence>
<comment type="caution">
    <text evidence="11">The sequence shown here is derived from an EMBL/GenBank/DDBJ whole genome shotgun (WGS) entry which is preliminary data.</text>
</comment>
<dbReference type="Gene3D" id="1.10.1200.120">
    <property type="entry name" value="Large-conductance mechanosensitive channel, MscL, domain 1"/>
    <property type="match status" value="1"/>
</dbReference>
<sequence length="155" mass="16752">MIKEFKEFIMRGDVLDLAVGVVIGSAFTSIVNQIVQGLITPLVGWVVAMITGTSDLEGALSILDWSPTKGVTFAFGEVISAIITFIITGFVLFLVVKAANHAKKIRAKEEEEATVETPTAEDYLSDIRDLLAQQTAENNVHSIPPATDESTSTKR</sequence>
<dbReference type="PANTHER" id="PTHR30266:SF2">
    <property type="entry name" value="LARGE-CONDUCTANCE MECHANOSENSITIVE CHANNEL"/>
    <property type="match status" value="1"/>
</dbReference>
<dbReference type="SUPFAM" id="SSF81330">
    <property type="entry name" value="Gated mechanosensitive channel"/>
    <property type="match status" value="1"/>
</dbReference>
<dbReference type="InterPro" id="IPR037673">
    <property type="entry name" value="MSC/AndL"/>
</dbReference>
<evidence type="ECO:0000256" key="10">
    <source>
        <dbReference type="SAM" id="MobiDB-lite"/>
    </source>
</evidence>
<keyword evidence="8 9" id="KW-0407">Ion channel</keyword>
<dbReference type="EMBL" id="NGMO01000005">
    <property type="protein sequence ID" value="OTP06910.1"/>
    <property type="molecule type" value="Genomic_DNA"/>
</dbReference>
<dbReference type="AlphaFoldDB" id="A0A242JWM8"/>
<evidence type="ECO:0000256" key="2">
    <source>
        <dbReference type="ARBA" id="ARBA00022448"/>
    </source>
</evidence>
<keyword evidence="6 9" id="KW-0406">Ion transport</keyword>
<protein>
    <recommendedName>
        <fullName evidence="9">Large-conductance mechanosensitive channel</fullName>
    </recommendedName>
</protein>
<evidence type="ECO:0000256" key="5">
    <source>
        <dbReference type="ARBA" id="ARBA00022989"/>
    </source>
</evidence>
<dbReference type="InterPro" id="IPR001185">
    <property type="entry name" value="MS_channel"/>
</dbReference>
<evidence type="ECO:0000256" key="8">
    <source>
        <dbReference type="ARBA" id="ARBA00023303"/>
    </source>
</evidence>
<comment type="similarity">
    <text evidence="9">Belongs to the MscL family.</text>
</comment>
<evidence type="ECO:0000256" key="6">
    <source>
        <dbReference type="ARBA" id="ARBA00023065"/>
    </source>
</evidence>
<dbReference type="HAMAP" id="MF_00115">
    <property type="entry name" value="MscL"/>
    <property type="match status" value="1"/>
</dbReference>
<dbReference type="GO" id="GO:0008381">
    <property type="term" value="F:mechanosensitive monoatomic ion channel activity"/>
    <property type="evidence" value="ECO:0007669"/>
    <property type="project" value="UniProtKB-UniRule"/>
</dbReference>
<gene>
    <name evidence="9" type="primary">mscL</name>
    <name evidence="11" type="ORF">A5844_002616</name>
</gene>
<keyword evidence="5 9" id="KW-1133">Transmembrane helix</keyword>
<dbReference type="Pfam" id="PF01741">
    <property type="entry name" value="MscL"/>
    <property type="match status" value="1"/>
</dbReference>
<proteinExistence type="inferred from homology"/>
<keyword evidence="3 9" id="KW-1003">Cell membrane</keyword>
<evidence type="ECO:0000256" key="1">
    <source>
        <dbReference type="ARBA" id="ARBA00004141"/>
    </source>
</evidence>
<dbReference type="InterPro" id="IPR036019">
    <property type="entry name" value="MscL_channel"/>
</dbReference>
<reference evidence="11 12" key="1">
    <citation type="submission" date="2017-05" db="EMBL/GenBank/DDBJ databases">
        <title>The Genome Sequence of Enterococcus sp. 10A9_DIV0425.</title>
        <authorList>
            <consortium name="The Broad Institute Genomics Platform"/>
            <consortium name="The Broad Institute Genomic Center for Infectious Diseases"/>
            <person name="Earl A."/>
            <person name="Manson A."/>
            <person name="Schwartman J."/>
            <person name="Gilmore M."/>
            <person name="Abouelleil A."/>
            <person name="Cao P."/>
            <person name="Chapman S."/>
            <person name="Cusick C."/>
            <person name="Shea T."/>
            <person name="Young S."/>
            <person name="Neafsey D."/>
            <person name="Nusbaum C."/>
            <person name="Birren B."/>
        </authorList>
    </citation>
    <scope>NUCLEOTIDE SEQUENCE [LARGE SCALE GENOMIC DNA]</scope>
    <source>
        <strain evidence="11 12">10A9_DIV0425</strain>
    </source>
</reference>
<feature type="transmembrane region" description="Helical" evidence="9">
    <location>
        <begin position="12"/>
        <end position="35"/>
    </location>
</feature>
<name>A0A242JWM8_9ENTE</name>
<dbReference type="STRING" id="1987383.A5844_002616"/>
<comment type="subunit">
    <text evidence="9">Homopentamer.</text>
</comment>
<keyword evidence="7 9" id="KW-0472">Membrane</keyword>
<feature type="transmembrane region" description="Helical" evidence="9">
    <location>
        <begin position="73"/>
        <end position="96"/>
    </location>
</feature>
<comment type="subcellular location">
    <subcellularLocation>
        <location evidence="9">Cell membrane</location>
        <topology evidence="9">Multi-pass membrane protein</topology>
    </subcellularLocation>
    <subcellularLocation>
        <location evidence="1">Membrane</location>
        <topology evidence="1">Multi-pass membrane protein</topology>
    </subcellularLocation>
</comment>
<evidence type="ECO:0000313" key="11">
    <source>
        <dbReference type="EMBL" id="OTP06910.1"/>
    </source>
</evidence>
<dbReference type="GO" id="GO:0005886">
    <property type="term" value="C:plasma membrane"/>
    <property type="evidence" value="ECO:0007669"/>
    <property type="project" value="UniProtKB-SubCell"/>
</dbReference>
<dbReference type="PRINTS" id="PR01264">
    <property type="entry name" value="MECHCHANNEL"/>
</dbReference>
<dbReference type="RefSeq" id="WP_086285632.1">
    <property type="nucleotide sequence ID" value="NZ_NGMO01000005.1"/>
</dbReference>
<keyword evidence="4 9" id="KW-0812">Transmembrane</keyword>